<dbReference type="EMBL" id="BAAAQD010000001">
    <property type="protein sequence ID" value="GAA1501422.1"/>
    <property type="molecule type" value="Genomic_DNA"/>
</dbReference>
<dbReference type="RefSeq" id="WP_344500065.1">
    <property type="nucleotide sequence ID" value="NZ_BAAAQD010000001.1"/>
</dbReference>
<accession>A0ABN1ZNF6</accession>
<dbReference type="Pfam" id="PF03551">
    <property type="entry name" value="PadR"/>
    <property type="match status" value="1"/>
</dbReference>
<comment type="caution">
    <text evidence="2">The sequence shown here is derived from an EMBL/GenBank/DDBJ whole genome shotgun (WGS) entry which is preliminary data.</text>
</comment>
<gene>
    <name evidence="2" type="ORF">GCM10009827_010800</name>
</gene>
<keyword evidence="3" id="KW-1185">Reference proteome</keyword>
<evidence type="ECO:0000259" key="1">
    <source>
        <dbReference type="Pfam" id="PF03551"/>
    </source>
</evidence>
<dbReference type="SUPFAM" id="SSF46785">
    <property type="entry name" value="Winged helix' DNA-binding domain"/>
    <property type="match status" value="1"/>
</dbReference>
<dbReference type="Proteomes" id="UP001501470">
    <property type="component" value="Unassembled WGS sequence"/>
</dbReference>
<organism evidence="2 3">
    <name type="scientific">Dactylosporangium maewongense</name>
    <dbReference type="NCBI Taxonomy" id="634393"/>
    <lineage>
        <taxon>Bacteria</taxon>
        <taxon>Bacillati</taxon>
        <taxon>Actinomycetota</taxon>
        <taxon>Actinomycetes</taxon>
        <taxon>Micromonosporales</taxon>
        <taxon>Micromonosporaceae</taxon>
        <taxon>Dactylosporangium</taxon>
    </lineage>
</organism>
<evidence type="ECO:0000313" key="3">
    <source>
        <dbReference type="Proteomes" id="UP001501470"/>
    </source>
</evidence>
<name>A0ABN1ZNF6_9ACTN</name>
<dbReference type="InterPro" id="IPR036388">
    <property type="entry name" value="WH-like_DNA-bd_sf"/>
</dbReference>
<reference evidence="2 3" key="1">
    <citation type="journal article" date="2019" name="Int. J. Syst. Evol. Microbiol.">
        <title>The Global Catalogue of Microorganisms (GCM) 10K type strain sequencing project: providing services to taxonomists for standard genome sequencing and annotation.</title>
        <authorList>
            <consortium name="The Broad Institute Genomics Platform"/>
            <consortium name="The Broad Institute Genome Sequencing Center for Infectious Disease"/>
            <person name="Wu L."/>
            <person name="Ma J."/>
        </authorList>
    </citation>
    <scope>NUCLEOTIDE SEQUENCE [LARGE SCALE GENOMIC DNA]</scope>
    <source>
        <strain evidence="2 3">JCM 15933</strain>
    </source>
</reference>
<feature type="domain" description="Transcription regulator PadR N-terminal" evidence="1">
    <location>
        <begin position="14"/>
        <end position="90"/>
    </location>
</feature>
<dbReference type="InterPro" id="IPR005149">
    <property type="entry name" value="Tscrpt_reg_PadR_N"/>
</dbReference>
<dbReference type="InterPro" id="IPR036390">
    <property type="entry name" value="WH_DNA-bd_sf"/>
</dbReference>
<sequence>MGELPPLSLADWIVLTVVDEQPTHGFAIAALTAEDGAVGRVWHIPRPIVYRCLDRLTGLALIQVETTEAGSRGPQRSILATTPAGSAAVAEWLHEPVPHVRDMRSALLAKLALITRRGEDPAGLIAAQHDILAPVRDTLRRRHAAATGFDRTLLLWRLENAEAAVRFLDAIGRSSPAPPPDDAG</sequence>
<proteinExistence type="predicted"/>
<dbReference type="Gene3D" id="1.10.10.10">
    <property type="entry name" value="Winged helix-like DNA-binding domain superfamily/Winged helix DNA-binding domain"/>
    <property type="match status" value="1"/>
</dbReference>
<evidence type="ECO:0000313" key="2">
    <source>
        <dbReference type="EMBL" id="GAA1501422.1"/>
    </source>
</evidence>
<protein>
    <recommendedName>
        <fullName evidence="1">Transcription regulator PadR N-terminal domain-containing protein</fullName>
    </recommendedName>
</protein>